<gene>
    <name evidence="2" type="ORF">PR048_014771</name>
</gene>
<keyword evidence="3" id="KW-1185">Reference proteome</keyword>
<name>A0ABQ9HF34_9NEOP</name>
<evidence type="ECO:0000313" key="2">
    <source>
        <dbReference type="EMBL" id="KAJ8882932.1"/>
    </source>
</evidence>
<dbReference type="EMBL" id="JARBHB010000005">
    <property type="protein sequence ID" value="KAJ8882932.1"/>
    <property type="molecule type" value="Genomic_DNA"/>
</dbReference>
<protein>
    <submittedName>
        <fullName evidence="2">Uncharacterized protein</fullName>
    </submittedName>
</protein>
<feature type="region of interest" description="Disordered" evidence="1">
    <location>
        <begin position="1"/>
        <end position="21"/>
    </location>
</feature>
<sequence length="109" mass="12263">MPDRTDCNIHRSGKSHTHDDDGILRRKRSKCYEWLCCFRRGVAGGGYVRLPAAPQPLRADDAARAQHACRDAARLDHAASRCVRRLPGQHRLDTAVRGRLRAHIQGEEA</sequence>
<organism evidence="2 3">
    <name type="scientific">Dryococelus australis</name>
    <dbReference type="NCBI Taxonomy" id="614101"/>
    <lineage>
        <taxon>Eukaryota</taxon>
        <taxon>Metazoa</taxon>
        <taxon>Ecdysozoa</taxon>
        <taxon>Arthropoda</taxon>
        <taxon>Hexapoda</taxon>
        <taxon>Insecta</taxon>
        <taxon>Pterygota</taxon>
        <taxon>Neoptera</taxon>
        <taxon>Polyneoptera</taxon>
        <taxon>Phasmatodea</taxon>
        <taxon>Verophasmatodea</taxon>
        <taxon>Anareolatae</taxon>
        <taxon>Phasmatidae</taxon>
        <taxon>Eurycanthinae</taxon>
        <taxon>Dryococelus</taxon>
    </lineage>
</organism>
<accession>A0ABQ9HF34</accession>
<evidence type="ECO:0000256" key="1">
    <source>
        <dbReference type="SAM" id="MobiDB-lite"/>
    </source>
</evidence>
<feature type="non-terminal residue" evidence="2">
    <location>
        <position position="109"/>
    </location>
</feature>
<dbReference type="Proteomes" id="UP001159363">
    <property type="component" value="Chromosome 4"/>
</dbReference>
<proteinExistence type="predicted"/>
<reference evidence="2 3" key="1">
    <citation type="submission" date="2023-02" db="EMBL/GenBank/DDBJ databases">
        <title>LHISI_Scaffold_Assembly.</title>
        <authorList>
            <person name="Stuart O.P."/>
            <person name="Cleave R."/>
            <person name="Magrath M.J.L."/>
            <person name="Mikheyev A.S."/>
        </authorList>
    </citation>
    <scope>NUCLEOTIDE SEQUENCE [LARGE SCALE GENOMIC DNA]</scope>
    <source>
        <strain evidence="2">Daus_M_001</strain>
        <tissue evidence="2">Leg muscle</tissue>
    </source>
</reference>
<comment type="caution">
    <text evidence="2">The sequence shown here is derived from an EMBL/GenBank/DDBJ whole genome shotgun (WGS) entry which is preliminary data.</text>
</comment>
<evidence type="ECO:0000313" key="3">
    <source>
        <dbReference type="Proteomes" id="UP001159363"/>
    </source>
</evidence>